<gene>
    <name evidence="1" type="ORF">KC729_16810</name>
</gene>
<dbReference type="InterPro" id="IPR038636">
    <property type="entry name" value="Wzi_sf"/>
</dbReference>
<sequence>LFTVPHDTVPRLTVPRITVPRLATPLVEIEIAVSQIVAVLVLSFLAIAVAPAPAHALELAAPRWSVWREPPHALREPGPASGRWEWRPILFLASAYESDGRAILPEEDGLRLGVSSAAYHSGVVGAFEAGGTYAIGSKLRLDAAIFGTARSEGPSTGRLQELALRLEGGRYGGSVGRTRLRWGPGHLGSILAGRAAPPRWQAQGWTARPLRIPGTRMHWSGSLFLAYLDDEHRVIDDPIFFGQRLTWHPTSWMEITGARTILLGGEDRTSRLTARDFWNILTGTNENLPGAERTAGDSDQRASATLRLRVPVRLPVVERVEGFYEYAGEDMLHPPIPSAVAHHNGVAVWVRGWAGSVEYEETVTGSNRWYSHIVYGPDDYTYRRYPLGLVQGGDSRALRTTLWTPEGPARARLTRQEETFGEYTGNDERRVTWEVAGLAPVSARLTGEVLLARSRRIGQGVEPRAPGWFHSRIEVRLSYRPKLR</sequence>
<evidence type="ECO:0000313" key="1">
    <source>
        <dbReference type="EMBL" id="MCA9729352.1"/>
    </source>
</evidence>
<protein>
    <recommendedName>
        <fullName evidence="3">Capsule assembly Wzi family protein</fullName>
    </recommendedName>
</protein>
<feature type="non-terminal residue" evidence="1">
    <location>
        <position position="1"/>
    </location>
</feature>
<proteinExistence type="predicted"/>
<reference evidence="1" key="1">
    <citation type="submission" date="2020-04" db="EMBL/GenBank/DDBJ databases">
        <authorList>
            <person name="Zhang T."/>
        </authorList>
    </citation>
    <scope>NUCLEOTIDE SEQUENCE</scope>
    <source>
        <strain evidence="1">HKST-UBA01</strain>
    </source>
</reference>
<evidence type="ECO:0000313" key="2">
    <source>
        <dbReference type="Proteomes" id="UP000697710"/>
    </source>
</evidence>
<evidence type="ECO:0008006" key="3">
    <source>
        <dbReference type="Google" id="ProtNLM"/>
    </source>
</evidence>
<dbReference type="InterPro" id="IPR026950">
    <property type="entry name" value="Caps_assemb_Wzi"/>
</dbReference>
<name>A0A956M399_UNCEI</name>
<comment type="caution">
    <text evidence="1">The sequence shown here is derived from an EMBL/GenBank/DDBJ whole genome shotgun (WGS) entry which is preliminary data.</text>
</comment>
<reference evidence="1" key="2">
    <citation type="journal article" date="2021" name="Microbiome">
        <title>Successional dynamics and alternative stable states in a saline activated sludge microbial community over 9 years.</title>
        <authorList>
            <person name="Wang Y."/>
            <person name="Ye J."/>
            <person name="Ju F."/>
            <person name="Liu L."/>
            <person name="Boyd J.A."/>
            <person name="Deng Y."/>
            <person name="Parks D.H."/>
            <person name="Jiang X."/>
            <person name="Yin X."/>
            <person name="Woodcroft B.J."/>
            <person name="Tyson G.W."/>
            <person name="Hugenholtz P."/>
            <person name="Polz M.F."/>
            <person name="Zhang T."/>
        </authorList>
    </citation>
    <scope>NUCLEOTIDE SEQUENCE</scope>
    <source>
        <strain evidence="1">HKST-UBA01</strain>
    </source>
</reference>
<dbReference type="Pfam" id="PF14052">
    <property type="entry name" value="Caps_assemb_Wzi"/>
    <property type="match status" value="1"/>
</dbReference>
<dbReference type="AlphaFoldDB" id="A0A956M399"/>
<dbReference type="Gene3D" id="2.40.160.130">
    <property type="entry name" value="Capsule assembly protein Wzi"/>
    <property type="match status" value="1"/>
</dbReference>
<dbReference type="EMBL" id="JAGQHR010000660">
    <property type="protein sequence ID" value="MCA9729352.1"/>
    <property type="molecule type" value="Genomic_DNA"/>
</dbReference>
<dbReference type="Proteomes" id="UP000697710">
    <property type="component" value="Unassembled WGS sequence"/>
</dbReference>
<organism evidence="1 2">
    <name type="scientific">Eiseniibacteriota bacterium</name>
    <dbReference type="NCBI Taxonomy" id="2212470"/>
    <lineage>
        <taxon>Bacteria</taxon>
        <taxon>Candidatus Eiseniibacteriota</taxon>
    </lineage>
</organism>
<accession>A0A956M399</accession>